<keyword evidence="6" id="KW-0812">Transmembrane</keyword>
<evidence type="ECO:0000256" key="13">
    <source>
        <dbReference type="ARBA" id="ARBA00030350"/>
    </source>
</evidence>
<dbReference type="Proteomes" id="UP000594638">
    <property type="component" value="Unassembled WGS sequence"/>
</dbReference>
<evidence type="ECO:0000256" key="11">
    <source>
        <dbReference type="ARBA" id="ARBA00023253"/>
    </source>
</evidence>
<evidence type="ECO:0000256" key="4">
    <source>
        <dbReference type="ARBA" id="ARBA00022676"/>
    </source>
</evidence>
<dbReference type="GO" id="GO:0016020">
    <property type="term" value="C:membrane"/>
    <property type="evidence" value="ECO:0007669"/>
    <property type="project" value="UniProtKB-SubCell"/>
</dbReference>
<keyword evidence="10" id="KW-0325">Glycoprotein</keyword>
<comment type="caution">
    <text evidence="14">The sequence shown here is derived from an EMBL/GenBank/DDBJ whole genome shotgun (WGS) entry which is preliminary data.</text>
</comment>
<proteinExistence type="inferred from homology"/>
<keyword evidence="5" id="KW-0808">Transferase</keyword>
<evidence type="ECO:0000256" key="5">
    <source>
        <dbReference type="ARBA" id="ARBA00022679"/>
    </source>
</evidence>
<gene>
    <name evidence="14" type="ORF">OLEA9_A088556</name>
</gene>
<evidence type="ECO:0000256" key="8">
    <source>
        <dbReference type="ARBA" id="ARBA00022989"/>
    </source>
</evidence>
<dbReference type="PANTHER" id="PTHR31741">
    <property type="entry name" value="OS02G0726500 PROTEIN-RELATED"/>
    <property type="match status" value="1"/>
</dbReference>
<keyword evidence="11" id="KW-0294">Fucose metabolism</keyword>
<protein>
    <recommendedName>
        <fullName evidence="13">O-fucosyltransferase family protein</fullName>
    </recommendedName>
</protein>
<evidence type="ECO:0000256" key="6">
    <source>
        <dbReference type="ARBA" id="ARBA00022692"/>
    </source>
</evidence>
<name>A0A8S0ULY0_OLEEU</name>
<evidence type="ECO:0000256" key="3">
    <source>
        <dbReference type="ARBA" id="ARBA00007737"/>
    </source>
</evidence>
<evidence type="ECO:0000256" key="10">
    <source>
        <dbReference type="ARBA" id="ARBA00023180"/>
    </source>
</evidence>
<dbReference type="EMBL" id="CACTIH010009048">
    <property type="protein sequence ID" value="CAA3021112.1"/>
    <property type="molecule type" value="Genomic_DNA"/>
</dbReference>
<reference evidence="14 15" key="1">
    <citation type="submission" date="2019-12" db="EMBL/GenBank/DDBJ databases">
        <authorList>
            <person name="Alioto T."/>
            <person name="Alioto T."/>
            <person name="Gomez Garrido J."/>
        </authorList>
    </citation>
    <scope>NUCLEOTIDE SEQUENCE [LARGE SCALE GENOMIC DNA]</scope>
</reference>
<organism evidence="14 15">
    <name type="scientific">Olea europaea subsp. europaea</name>
    <dbReference type="NCBI Taxonomy" id="158383"/>
    <lineage>
        <taxon>Eukaryota</taxon>
        <taxon>Viridiplantae</taxon>
        <taxon>Streptophyta</taxon>
        <taxon>Embryophyta</taxon>
        <taxon>Tracheophyta</taxon>
        <taxon>Spermatophyta</taxon>
        <taxon>Magnoliopsida</taxon>
        <taxon>eudicotyledons</taxon>
        <taxon>Gunneridae</taxon>
        <taxon>Pentapetalae</taxon>
        <taxon>asterids</taxon>
        <taxon>lamiids</taxon>
        <taxon>Lamiales</taxon>
        <taxon>Oleaceae</taxon>
        <taxon>Oleeae</taxon>
        <taxon>Olea</taxon>
    </lineage>
</organism>
<evidence type="ECO:0000256" key="2">
    <source>
        <dbReference type="ARBA" id="ARBA00004881"/>
    </source>
</evidence>
<dbReference type="GO" id="GO:0006004">
    <property type="term" value="P:fucose metabolic process"/>
    <property type="evidence" value="ECO:0007669"/>
    <property type="project" value="UniProtKB-KW"/>
</dbReference>
<keyword evidence="15" id="KW-1185">Reference proteome</keyword>
<dbReference type="GO" id="GO:0016757">
    <property type="term" value="F:glycosyltransferase activity"/>
    <property type="evidence" value="ECO:0007669"/>
    <property type="project" value="UniProtKB-KW"/>
</dbReference>
<dbReference type="OrthoDB" id="1874781at2759"/>
<dbReference type="PANTHER" id="PTHR31741:SF51">
    <property type="entry name" value="RHAMNOGALACTURONAN I RHAMNOSYLTRANSFERASE 1"/>
    <property type="match status" value="1"/>
</dbReference>
<evidence type="ECO:0000256" key="7">
    <source>
        <dbReference type="ARBA" id="ARBA00022968"/>
    </source>
</evidence>
<accession>A0A8S0ULY0</accession>
<sequence length="139" mass="16266">MVTIARLLNLTLVVPKLDKASFWADPSNFEDIFEVRHFIDSLRDEVRIIKRLPKKFGPRYGFKPLIMPPVSWSNEKYYLQQALKFTSEIEALGKKLFRIIQETGPYLALHLQYEMDMLVFSGCTHGCTEKEAEELKQLR</sequence>
<keyword evidence="7" id="KW-0735">Signal-anchor</keyword>
<dbReference type="GO" id="GO:0009507">
    <property type="term" value="C:chloroplast"/>
    <property type="evidence" value="ECO:0007669"/>
    <property type="project" value="TreeGrafter"/>
</dbReference>
<evidence type="ECO:0000256" key="1">
    <source>
        <dbReference type="ARBA" id="ARBA00004606"/>
    </source>
</evidence>
<evidence type="ECO:0000313" key="14">
    <source>
        <dbReference type="EMBL" id="CAA3021112.1"/>
    </source>
</evidence>
<comment type="pathway">
    <text evidence="2">Glycan metabolism.</text>
</comment>
<evidence type="ECO:0000256" key="12">
    <source>
        <dbReference type="ARBA" id="ARBA00023277"/>
    </source>
</evidence>
<comment type="subcellular location">
    <subcellularLocation>
        <location evidence="1">Membrane</location>
        <topology evidence="1">Single-pass type II membrane protein</topology>
    </subcellularLocation>
</comment>
<dbReference type="AlphaFoldDB" id="A0A8S0ULY0"/>
<dbReference type="Gramene" id="OE9A088556T1">
    <property type="protein sequence ID" value="OE9A088556C1"/>
    <property type="gene ID" value="OE9A088556"/>
</dbReference>
<keyword evidence="9" id="KW-0472">Membrane</keyword>
<dbReference type="Pfam" id="PF10250">
    <property type="entry name" value="O-FucT"/>
    <property type="match status" value="1"/>
</dbReference>
<dbReference type="InterPro" id="IPR019378">
    <property type="entry name" value="GDP-Fuc_O-FucTrfase"/>
</dbReference>
<keyword evidence="8" id="KW-1133">Transmembrane helix</keyword>
<evidence type="ECO:0000313" key="15">
    <source>
        <dbReference type="Proteomes" id="UP000594638"/>
    </source>
</evidence>
<comment type="similarity">
    <text evidence="3">Belongs to the glycosyltransferase GT106 family.</text>
</comment>
<keyword evidence="4" id="KW-0328">Glycosyltransferase</keyword>
<keyword evidence="12" id="KW-0119">Carbohydrate metabolism</keyword>
<evidence type="ECO:0000256" key="9">
    <source>
        <dbReference type="ARBA" id="ARBA00023136"/>
    </source>
</evidence>